<comment type="subcellular location">
    <subcellularLocation>
        <location evidence="5">Cytoplasm</location>
    </subcellularLocation>
    <text evidence="5">Assembles at midcell at the inner surface of the cytoplasmic membrane.</text>
</comment>
<dbReference type="Gene3D" id="3.40.50.1440">
    <property type="entry name" value="Tubulin/FtsZ, GTPase domain"/>
    <property type="match status" value="1"/>
</dbReference>
<dbReference type="InterPro" id="IPR003008">
    <property type="entry name" value="Tubulin_FtsZ_GTPase"/>
</dbReference>
<dbReference type="EMBL" id="JAMXFF010000009">
    <property type="protein sequence ID" value="MCT7966316.1"/>
    <property type="molecule type" value="Genomic_DNA"/>
</dbReference>
<evidence type="ECO:0000256" key="1">
    <source>
        <dbReference type="ARBA" id="ARBA00009690"/>
    </source>
</evidence>
<reference evidence="11 12" key="1">
    <citation type="journal article" date="2022" name="Front. Microbiol.">
        <title>High genomic differentiation and limited gene flow indicate recent cryptic speciation within the genus Laspinema (cyanobacteria).</title>
        <authorList>
            <person name="Stanojkovic A."/>
            <person name="Skoupy S."/>
            <person name="Skaloud P."/>
            <person name="Dvorak P."/>
        </authorList>
    </citation>
    <scope>NUCLEOTIDE SEQUENCE [LARGE SCALE GENOMIC DNA]</scope>
    <source>
        <strain evidence="11 12">D2a</strain>
    </source>
</reference>
<keyword evidence="12" id="KW-1185">Reference proteome</keyword>
<dbReference type="SUPFAM" id="SSF55307">
    <property type="entry name" value="Tubulin C-terminal domain-like"/>
    <property type="match status" value="1"/>
</dbReference>
<dbReference type="PROSITE" id="PS51257">
    <property type="entry name" value="PROKAR_LIPOPROTEIN"/>
    <property type="match status" value="1"/>
</dbReference>
<keyword evidence="5 7" id="KW-0131">Cell cycle</keyword>
<feature type="binding site" evidence="5">
    <location>
        <begin position="21"/>
        <end position="25"/>
    </location>
    <ligand>
        <name>GTP</name>
        <dbReference type="ChEBI" id="CHEBI:37565"/>
    </ligand>
</feature>
<feature type="region of interest" description="Disordered" evidence="8">
    <location>
        <begin position="321"/>
        <end position="371"/>
    </location>
</feature>
<dbReference type="Gene3D" id="3.30.1330.20">
    <property type="entry name" value="Tubulin/FtsZ, C-terminal domain"/>
    <property type="match status" value="1"/>
</dbReference>
<evidence type="ECO:0000256" key="2">
    <source>
        <dbReference type="ARBA" id="ARBA00022741"/>
    </source>
</evidence>
<sequence>MRSNEIVLDSLIKITVIGVGGGGCNAINRMIASDLSGVEFVGINTDARALAQCRADRRIQIGQKLTQGLGTGGNPLIGQKAAEDARSQIASAMEGSDLVFITAGMGGGTGTGATPIVAEIAKQQGALTIGVLTRPFAFEGKRRSHLAEEAITALQTRLDTAIAVPNEKLLSVISDNMPVQDAFGVADDILRQGVQGISDLIVIPGVVNVDFADVRSVMSRAGTALLGIGIGQGQSRARQAAISAMSSPFLDSSINGAKGVVFNITCGMDLTLHEVNVAAAEVYNVVDPDANIIFGAVIDDRLHGEMRMTLIATGFSNEPQVSLPQTRVVPTPPPQSRVAKPPTPTPQPEIPPPSWPGLDLPDFFPPRRSPR</sequence>
<accession>A0ABT2MQY5</accession>
<dbReference type="InterPro" id="IPR036525">
    <property type="entry name" value="Tubulin/FtsZ_GTPase_sf"/>
</dbReference>
<dbReference type="SMART" id="SM00864">
    <property type="entry name" value="Tubulin"/>
    <property type="match status" value="1"/>
</dbReference>
<dbReference type="Pfam" id="PF00091">
    <property type="entry name" value="Tubulin"/>
    <property type="match status" value="1"/>
</dbReference>
<evidence type="ECO:0000256" key="5">
    <source>
        <dbReference type="HAMAP-Rule" id="MF_00909"/>
    </source>
</evidence>
<dbReference type="InterPro" id="IPR008280">
    <property type="entry name" value="Tub_FtsZ_C"/>
</dbReference>
<dbReference type="InterPro" id="IPR024757">
    <property type="entry name" value="FtsZ_C"/>
</dbReference>
<dbReference type="PANTHER" id="PTHR30314:SF3">
    <property type="entry name" value="MITOCHONDRIAL DIVISION PROTEIN FSZA"/>
    <property type="match status" value="1"/>
</dbReference>
<evidence type="ECO:0000256" key="3">
    <source>
        <dbReference type="ARBA" id="ARBA00023134"/>
    </source>
</evidence>
<name>A0ABT2MQY5_9CYAN</name>
<dbReference type="RefSeq" id="WP_368006002.1">
    <property type="nucleotide sequence ID" value="NZ_JAMXFF010000009.1"/>
</dbReference>
<comment type="function">
    <text evidence="5 7">Essential cell division protein that forms a contractile ring structure (Z ring) at the future cell division site. The regulation of the ring assembly controls the timing and the location of cell division. One of the functions of the FtsZ ring is to recruit other cell division proteins to the septum to produce a new cell wall between the dividing cells. Binds GTP and shows GTPase activity.</text>
</comment>
<evidence type="ECO:0000256" key="4">
    <source>
        <dbReference type="ARBA" id="ARBA00023210"/>
    </source>
</evidence>
<feature type="binding site" evidence="5">
    <location>
        <position position="187"/>
    </location>
    <ligand>
        <name>GTP</name>
        <dbReference type="ChEBI" id="CHEBI:37565"/>
    </ligand>
</feature>
<feature type="binding site" evidence="5">
    <location>
        <begin position="108"/>
        <end position="110"/>
    </location>
    <ligand>
        <name>GTP</name>
        <dbReference type="ChEBI" id="CHEBI:37565"/>
    </ligand>
</feature>
<feature type="domain" description="Tubulin/FtsZ 2-layer sandwich" evidence="10">
    <location>
        <begin position="207"/>
        <end position="324"/>
    </location>
</feature>
<evidence type="ECO:0000256" key="7">
    <source>
        <dbReference type="RuleBase" id="RU000631"/>
    </source>
</evidence>
<comment type="similarity">
    <text evidence="1 5 7">Belongs to the FtsZ family.</text>
</comment>
<comment type="caution">
    <text evidence="11">The sequence shown here is derived from an EMBL/GenBank/DDBJ whole genome shotgun (WGS) entry which is preliminary data.</text>
</comment>
<evidence type="ECO:0000313" key="12">
    <source>
        <dbReference type="Proteomes" id="UP001525890"/>
    </source>
</evidence>
<feature type="binding site" evidence="5">
    <location>
        <position position="139"/>
    </location>
    <ligand>
        <name>GTP</name>
        <dbReference type="ChEBI" id="CHEBI:37565"/>
    </ligand>
</feature>
<dbReference type="HAMAP" id="MF_00909">
    <property type="entry name" value="FtsZ"/>
    <property type="match status" value="1"/>
</dbReference>
<keyword evidence="5 7" id="KW-0132">Cell division</keyword>
<gene>
    <name evidence="5 11" type="primary">ftsZ</name>
    <name evidence="11" type="ORF">NG799_08215</name>
</gene>
<protein>
    <recommendedName>
        <fullName evidence="5 6">Cell division protein FtsZ</fullName>
    </recommendedName>
</protein>
<evidence type="ECO:0000256" key="8">
    <source>
        <dbReference type="SAM" id="MobiDB-lite"/>
    </source>
</evidence>
<dbReference type="PRINTS" id="PR00423">
    <property type="entry name" value="CELLDVISFTSZ"/>
</dbReference>
<dbReference type="Pfam" id="PF12327">
    <property type="entry name" value="FtsZ_C"/>
    <property type="match status" value="1"/>
</dbReference>
<comment type="subunit">
    <text evidence="5">Homodimer. Polymerizes to form a dynamic ring structure in a strictly GTP-dependent manner. Interacts directly with several other division proteins.</text>
</comment>
<evidence type="ECO:0000259" key="9">
    <source>
        <dbReference type="SMART" id="SM00864"/>
    </source>
</evidence>
<keyword evidence="4 5" id="KW-0717">Septation</keyword>
<dbReference type="InterPro" id="IPR037103">
    <property type="entry name" value="Tubulin/FtsZ-like_C"/>
</dbReference>
<dbReference type="GO" id="GO:0051301">
    <property type="term" value="P:cell division"/>
    <property type="evidence" value="ECO:0007669"/>
    <property type="project" value="UniProtKB-KW"/>
</dbReference>
<evidence type="ECO:0000256" key="6">
    <source>
        <dbReference type="NCBIfam" id="TIGR00065"/>
    </source>
</evidence>
<dbReference type="PROSITE" id="PS01135">
    <property type="entry name" value="FTSZ_2"/>
    <property type="match status" value="1"/>
</dbReference>
<organism evidence="11 12">
    <name type="scientific">Laspinema palackyanum D2a</name>
    <dbReference type="NCBI Taxonomy" id="2953684"/>
    <lineage>
        <taxon>Bacteria</taxon>
        <taxon>Bacillati</taxon>
        <taxon>Cyanobacteriota</taxon>
        <taxon>Cyanophyceae</taxon>
        <taxon>Oscillatoriophycideae</taxon>
        <taxon>Oscillatoriales</taxon>
        <taxon>Laspinemataceae</taxon>
        <taxon>Laspinema</taxon>
        <taxon>Laspinema palackyanum</taxon>
    </lineage>
</organism>
<dbReference type="InterPro" id="IPR020805">
    <property type="entry name" value="Cell_div_FtsZ_CS"/>
</dbReference>
<dbReference type="InterPro" id="IPR018316">
    <property type="entry name" value="Tubulin/FtsZ_2-layer-sand-dom"/>
</dbReference>
<evidence type="ECO:0000313" key="11">
    <source>
        <dbReference type="EMBL" id="MCT7966316.1"/>
    </source>
</evidence>
<dbReference type="Proteomes" id="UP001525890">
    <property type="component" value="Unassembled WGS sequence"/>
</dbReference>
<dbReference type="CDD" id="cd02201">
    <property type="entry name" value="FtsZ_type1"/>
    <property type="match status" value="1"/>
</dbReference>
<dbReference type="InterPro" id="IPR000158">
    <property type="entry name" value="Cell_div_FtsZ"/>
</dbReference>
<keyword evidence="5" id="KW-0963">Cytoplasm</keyword>
<dbReference type="SMART" id="SM00865">
    <property type="entry name" value="Tubulin_C"/>
    <property type="match status" value="1"/>
</dbReference>
<dbReference type="SUPFAM" id="SSF52490">
    <property type="entry name" value="Tubulin nucleotide-binding domain-like"/>
    <property type="match status" value="1"/>
</dbReference>
<dbReference type="PANTHER" id="PTHR30314">
    <property type="entry name" value="CELL DIVISION PROTEIN FTSZ-RELATED"/>
    <property type="match status" value="1"/>
</dbReference>
<evidence type="ECO:0000259" key="10">
    <source>
        <dbReference type="SMART" id="SM00865"/>
    </source>
</evidence>
<keyword evidence="3 5" id="KW-0342">GTP-binding</keyword>
<dbReference type="NCBIfam" id="TIGR00065">
    <property type="entry name" value="ftsZ"/>
    <property type="match status" value="1"/>
</dbReference>
<keyword evidence="2 5" id="KW-0547">Nucleotide-binding</keyword>
<feature type="domain" description="Tubulin/FtsZ GTPase" evidence="9">
    <location>
        <begin position="13"/>
        <end position="205"/>
    </location>
</feature>
<proteinExistence type="inferred from homology"/>
<dbReference type="InterPro" id="IPR045061">
    <property type="entry name" value="FtsZ/CetZ"/>
</dbReference>
<feature type="binding site" evidence="5">
    <location>
        <position position="143"/>
    </location>
    <ligand>
        <name>GTP</name>
        <dbReference type="ChEBI" id="CHEBI:37565"/>
    </ligand>
</feature>
<feature type="compositionally biased region" description="Pro residues" evidence="8">
    <location>
        <begin position="330"/>
        <end position="355"/>
    </location>
</feature>